<evidence type="ECO:0000259" key="10">
    <source>
        <dbReference type="Pfam" id="PF04290"/>
    </source>
</evidence>
<evidence type="ECO:0000313" key="11">
    <source>
        <dbReference type="EMBL" id="MBC8575405.1"/>
    </source>
</evidence>
<accession>A0ABR7NG70</accession>
<gene>
    <name evidence="11" type="ORF">H8717_03120</name>
</gene>
<dbReference type="PANTHER" id="PTHR35011:SF2">
    <property type="entry name" value="2,3-DIKETO-L-GULONATE TRAP TRANSPORTER SMALL PERMEASE PROTEIN YIAM"/>
    <property type="match status" value="1"/>
</dbReference>
<proteinExistence type="inferred from homology"/>
<feature type="transmembrane region" description="Helical" evidence="9">
    <location>
        <begin position="146"/>
        <end position="167"/>
    </location>
</feature>
<evidence type="ECO:0000256" key="4">
    <source>
        <dbReference type="ARBA" id="ARBA00022519"/>
    </source>
</evidence>
<comment type="subcellular location">
    <subcellularLocation>
        <location evidence="1">Cell inner membrane</location>
        <topology evidence="1">Multi-pass membrane protein</topology>
    </subcellularLocation>
</comment>
<reference evidence="11 12" key="1">
    <citation type="submission" date="2020-08" db="EMBL/GenBank/DDBJ databases">
        <title>Genome public.</title>
        <authorList>
            <person name="Liu C."/>
            <person name="Sun Q."/>
        </authorList>
    </citation>
    <scope>NUCLEOTIDE SEQUENCE [LARGE SCALE GENOMIC DNA]</scope>
    <source>
        <strain evidence="11 12">BX1</strain>
    </source>
</reference>
<keyword evidence="3" id="KW-1003">Cell membrane</keyword>
<keyword evidence="6 9" id="KW-1133">Transmembrane helix</keyword>
<dbReference type="InterPro" id="IPR055348">
    <property type="entry name" value="DctQ"/>
</dbReference>
<feature type="transmembrane region" description="Helical" evidence="9">
    <location>
        <begin position="59"/>
        <end position="75"/>
    </location>
</feature>
<evidence type="ECO:0000256" key="1">
    <source>
        <dbReference type="ARBA" id="ARBA00004429"/>
    </source>
</evidence>
<keyword evidence="5 9" id="KW-0812">Transmembrane</keyword>
<name>A0ABR7NG70_9FIRM</name>
<evidence type="ECO:0000256" key="2">
    <source>
        <dbReference type="ARBA" id="ARBA00022448"/>
    </source>
</evidence>
<evidence type="ECO:0000256" key="5">
    <source>
        <dbReference type="ARBA" id="ARBA00022692"/>
    </source>
</evidence>
<evidence type="ECO:0000256" key="7">
    <source>
        <dbReference type="ARBA" id="ARBA00023136"/>
    </source>
</evidence>
<comment type="similarity">
    <text evidence="8">Belongs to the TRAP transporter small permease family.</text>
</comment>
<evidence type="ECO:0000256" key="6">
    <source>
        <dbReference type="ARBA" id="ARBA00022989"/>
    </source>
</evidence>
<protein>
    <submittedName>
        <fullName evidence="11">TRAP transporter small permease</fullName>
    </submittedName>
</protein>
<keyword evidence="4" id="KW-0997">Cell inner membrane</keyword>
<sequence length="176" mass="20010">MNARSKLLTSARLVNKSLLSIETFILSLITISLVACIFVEVVCRYLLFISVAWAEELTRYLFIWLTYIGSAYAIYDGSHTEIDIFQQVIIKSKIKDKDRALNILEILAIVSTFLFLVAFGKIFFSYMMKIFQMAQASPTMHIPMSLVYLPVFVGVVLGAVHEVCLLLEHTVFRQAD</sequence>
<keyword evidence="12" id="KW-1185">Reference proteome</keyword>
<evidence type="ECO:0000256" key="9">
    <source>
        <dbReference type="SAM" id="Phobius"/>
    </source>
</evidence>
<feature type="transmembrane region" description="Helical" evidence="9">
    <location>
        <begin position="101"/>
        <end position="126"/>
    </location>
</feature>
<keyword evidence="7 9" id="KW-0472">Membrane</keyword>
<dbReference type="InterPro" id="IPR007387">
    <property type="entry name" value="TRAP_DctQ"/>
</dbReference>
<comment type="caution">
    <text evidence="11">The sequence shown here is derived from an EMBL/GenBank/DDBJ whole genome shotgun (WGS) entry which is preliminary data.</text>
</comment>
<dbReference type="Proteomes" id="UP000658131">
    <property type="component" value="Unassembled WGS sequence"/>
</dbReference>
<evidence type="ECO:0000313" key="12">
    <source>
        <dbReference type="Proteomes" id="UP000658131"/>
    </source>
</evidence>
<evidence type="ECO:0000256" key="3">
    <source>
        <dbReference type="ARBA" id="ARBA00022475"/>
    </source>
</evidence>
<keyword evidence="2" id="KW-0813">Transport</keyword>
<dbReference type="RefSeq" id="WP_262399043.1">
    <property type="nucleotide sequence ID" value="NZ_JACRTB010000003.1"/>
</dbReference>
<dbReference type="Pfam" id="PF04290">
    <property type="entry name" value="DctQ"/>
    <property type="match status" value="1"/>
</dbReference>
<feature type="transmembrane region" description="Helical" evidence="9">
    <location>
        <begin position="21"/>
        <end position="47"/>
    </location>
</feature>
<evidence type="ECO:0000256" key="8">
    <source>
        <dbReference type="ARBA" id="ARBA00038436"/>
    </source>
</evidence>
<dbReference type="EMBL" id="JACRTB010000003">
    <property type="protein sequence ID" value="MBC8575405.1"/>
    <property type="molecule type" value="Genomic_DNA"/>
</dbReference>
<feature type="domain" description="Tripartite ATP-independent periplasmic transporters DctQ component" evidence="10">
    <location>
        <begin position="33"/>
        <end position="168"/>
    </location>
</feature>
<organism evidence="11 12">
    <name type="scientific">Yanshouia hominis</name>
    <dbReference type="NCBI Taxonomy" id="2763673"/>
    <lineage>
        <taxon>Bacteria</taxon>
        <taxon>Bacillati</taxon>
        <taxon>Bacillota</taxon>
        <taxon>Clostridia</taxon>
        <taxon>Eubacteriales</taxon>
        <taxon>Oscillospiraceae</taxon>
        <taxon>Yanshouia</taxon>
    </lineage>
</organism>
<dbReference type="PANTHER" id="PTHR35011">
    <property type="entry name" value="2,3-DIKETO-L-GULONATE TRAP TRANSPORTER SMALL PERMEASE PROTEIN YIAM"/>
    <property type="match status" value="1"/>
</dbReference>